<accession>I2C9F1</accession>
<dbReference type="Proteomes" id="UP000002878">
    <property type="component" value="Chromosome"/>
</dbReference>
<dbReference type="PANTHER" id="PTHR43054">
    <property type="match status" value="1"/>
</dbReference>
<evidence type="ECO:0000259" key="2">
    <source>
        <dbReference type="Pfam" id="PF22725"/>
    </source>
</evidence>
<feature type="domain" description="Gfo/Idh/MocA-like oxidoreductase N-terminal" evidence="1">
    <location>
        <begin position="36"/>
        <end position="153"/>
    </location>
</feature>
<dbReference type="PANTHER" id="PTHR43054:SF1">
    <property type="entry name" value="SCYLLO-INOSITOL 2-DEHYDROGENASE (NADP(+)) IOLU"/>
    <property type="match status" value="1"/>
</dbReference>
<dbReference type="Pfam" id="PF22725">
    <property type="entry name" value="GFO_IDH_MocA_C3"/>
    <property type="match status" value="1"/>
</dbReference>
<dbReference type="InterPro" id="IPR000683">
    <property type="entry name" value="Gfo/Idh/MocA-like_OxRdtase_N"/>
</dbReference>
<evidence type="ECO:0000259" key="1">
    <source>
        <dbReference type="Pfam" id="PF01408"/>
    </source>
</evidence>
<gene>
    <name evidence="3" type="primary">yulF</name>
    <name evidence="3" type="ORF">MUS_3396</name>
</gene>
<name>I2C9F1_BACAY</name>
<dbReference type="SUPFAM" id="SSF51735">
    <property type="entry name" value="NAD(P)-binding Rossmann-fold domains"/>
    <property type="match status" value="1"/>
</dbReference>
<sequence length="362" mass="40311">MGIFPIPLAGSLFSIYVSQKKSYNVSQYIEGAIAMIRFATVGTNWITERFLEAASAIDDFQLTAVYSRTEERAAEFAGKHGAAHYFTSLKEMAESKAYDAVYLASPNAFHKEQAVLFMEHGKHVLCEKPFASNARETDEMIHAAKTNGVLLMEAMKTTFLPNFSMLQNHLHKIGPVRRFTASYCQYSSRYDAYKNGTVLNAFKPELSNGSLMDIGVYCIYPAVVLFGKPKNVIATGHKLASGVDGEGTVILSYDGFEAVLMHSKISNSFAPAEIQGEDGTIVLDSIHGPERAEIRYRDGRTEDISVPDLKPSMYYETAEFIYLLRNGQRESSENTFERSFITASIMEEARKQIGIVFPADQN</sequence>
<reference evidence="3 4" key="1">
    <citation type="journal article" date="2012" name="J. Biotechnol.">
        <title>Genome sequence of the plant growth promoting strain Bacillus amyloliquefaciens subsp. plantarum B9601-Y2 and expression of mersacidin and other secondary metabolites.</title>
        <authorList>
            <person name="He P."/>
            <person name="Hao K."/>
            <person name="Blom J."/>
            <person name="Ruckert C."/>
            <person name="Vater J."/>
            <person name="Mao Z."/>
            <person name="Wu Y."/>
            <person name="Hou M."/>
            <person name="He P."/>
            <person name="He Y."/>
            <person name="Borriss R."/>
        </authorList>
    </citation>
    <scope>NUCLEOTIDE SEQUENCE [LARGE SCALE GENOMIC DNA]</scope>
    <source>
        <strain evidence="3">Y2</strain>
    </source>
</reference>
<protein>
    <submittedName>
        <fullName evidence="3">NAD-dependent oxidoreductase</fullName>
        <ecNumber evidence="3">1.1.1.-</ecNumber>
    </submittedName>
</protein>
<dbReference type="InterPro" id="IPR055170">
    <property type="entry name" value="GFO_IDH_MocA-like_dom"/>
</dbReference>
<dbReference type="HOGENOM" id="CLU_023194_7_0_9"/>
<dbReference type="PATRIC" id="fig|1126211.3.peg.3234"/>
<dbReference type="SUPFAM" id="SSF55347">
    <property type="entry name" value="Glyceraldehyde-3-phosphate dehydrogenase-like, C-terminal domain"/>
    <property type="match status" value="1"/>
</dbReference>
<dbReference type="AlphaFoldDB" id="I2C9F1"/>
<dbReference type="GO" id="GO:0016491">
    <property type="term" value="F:oxidoreductase activity"/>
    <property type="evidence" value="ECO:0007669"/>
    <property type="project" value="UniProtKB-KW"/>
</dbReference>
<dbReference type="KEGG" id="bqy:MUS_3396"/>
<evidence type="ECO:0000313" key="3">
    <source>
        <dbReference type="EMBL" id="AFJ63275.1"/>
    </source>
</evidence>
<dbReference type="EMBL" id="CP003332">
    <property type="protein sequence ID" value="AFJ63275.1"/>
    <property type="molecule type" value="Genomic_DNA"/>
</dbReference>
<dbReference type="Gene3D" id="3.40.50.720">
    <property type="entry name" value="NAD(P)-binding Rossmann-like Domain"/>
    <property type="match status" value="1"/>
</dbReference>
<dbReference type="GO" id="GO:0000166">
    <property type="term" value="F:nucleotide binding"/>
    <property type="evidence" value="ECO:0007669"/>
    <property type="project" value="InterPro"/>
</dbReference>
<dbReference type="Gene3D" id="3.30.360.10">
    <property type="entry name" value="Dihydrodipicolinate Reductase, domain 2"/>
    <property type="match status" value="1"/>
</dbReference>
<feature type="domain" description="GFO/IDH/MocA-like oxidoreductase" evidence="2">
    <location>
        <begin position="172"/>
        <end position="282"/>
    </location>
</feature>
<dbReference type="Pfam" id="PF01408">
    <property type="entry name" value="GFO_IDH_MocA"/>
    <property type="match status" value="1"/>
</dbReference>
<evidence type="ECO:0000313" key="4">
    <source>
        <dbReference type="Proteomes" id="UP000002878"/>
    </source>
</evidence>
<dbReference type="InterPro" id="IPR036291">
    <property type="entry name" value="NAD(P)-bd_dom_sf"/>
</dbReference>
<dbReference type="EC" id="1.1.1.-" evidence="3"/>
<proteinExistence type="predicted"/>
<keyword evidence="3" id="KW-0560">Oxidoreductase</keyword>
<organism evidence="3 4">
    <name type="scientific">Bacillus amyloliquefaciens (strain Y2)</name>
    <name type="common">Bacillus amyloliquefaciens subsp. plantarum (strain B9601-Y2)</name>
    <dbReference type="NCBI Taxonomy" id="1155777"/>
    <lineage>
        <taxon>Bacteria</taxon>
        <taxon>Bacillati</taxon>
        <taxon>Bacillota</taxon>
        <taxon>Bacilli</taxon>
        <taxon>Bacillales</taxon>
        <taxon>Bacillaceae</taxon>
        <taxon>Bacillus</taxon>
        <taxon>Bacillus amyloliquefaciens group</taxon>
    </lineage>
</organism>